<dbReference type="AlphaFoldDB" id="L9KT11"/>
<dbReference type="EMBL" id="KB320679">
    <property type="protein sequence ID" value="ELW65629.1"/>
    <property type="molecule type" value="Genomic_DNA"/>
</dbReference>
<proteinExistence type="predicted"/>
<dbReference type="Proteomes" id="UP000011518">
    <property type="component" value="Unassembled WGS sequence"/>
</dbReference>
<accession>L9KT11</accession>
<name>L9KT11_TUPCH</name>
<dbReference type="InParanoid" id="L9KT11"/>
<reference evidence="3" key="2">
    <citation type="journal article" date="2013" name="Nat. Commun.">
        <title>Genome of the Chinese tree shrew.</title>
        <authorList>
            <person name="Fan Y."/>
            <person name="Huang Z.Y."/>
            <person name="Cao C.C."/>
            <person name="Chen C.S."/>
            <person name="Chen Y.X."/>
            <person name="Fan D.D."/>
            <person name="He J."/>
            <person name="Hou H.L."/>
            <person name="Hu L."/>
            <person name="Hu X.T."/>
            <person name="Jiang X.T."/>
            <person name="Lai R."/>
            <person name="Lang Y.S."/>
            <person name="Liang B."/>
            <person name="Liao S.G."/>
            <person name="Mu D."/>
            <person name="Ma Y.Y."/>
            <person name="Niu Y.Y."/>
            <person name="Sun X.Q."/>
            <person name="Xia J.Q."/>
            <person name="Xiao J."/>
            <person name="Xiong Z.Q."/>
            <person name="Xu L."/>
            <person name="Yang L."/>
            <person name="Zhang Y."/>
            <person name="Zhao W."/>
            <person name="Zhao X.D."/>
            <person name="Zheng Y.T."/>
            <person name="Zhou J.M."/>
            <person name="Zhu Y.B."/>
            <person name="Zhang G.J."/>
            <person name="Wang J."/>
            <person name="Yao Y.G."/>
        </authorList>
    </citation>
    <scope>NUCLEOTIDE SEQUENCE [LARGE SCALE GENOMIC DNA]</scope>
</reference>
<sequence>MRGRQEDGGQEQKDSEWKIPQSWSSDSGHAATSAAAHSGRHGLCFDDWPGLILSVEGQGWPCSLLMGPGCHPWTIHPDRVCVCVCGKQQQALQQ</sequence>
<gene>
    <name evidence="2" type="ORF">TREES_T100007667</name>
</gene>
<evidence type="ECO:0000313" key="2">
    <source>
        <dbReference type="EMBL" id="ELW65629.1"/>
    </source>
</evidence>
<evidence type="ECO:0000313" key="3">
    <source>
        <dbReference type="Proteomes" id="UP000011518"/>
    </source>
</evidence>
<feature type="region of interest" description="Disordered" evidence="1">
    <location>
        <begin position="1"/>
        <end position="32"/>
    </location>
</feature>
<organism evidence="2 3">
    <name type="scientific">Tupaia chinensis</name>
    <name type="common">Chinese tree shrew</name>
    <name type="synonym">Tupaia belangeri chinensis</name>
    <dbReference type="NCBI Taxonomy" id="246437"/>
    <lineage>
        <taxon>Eukaryota</taxon>
        <taxon>Metazoa</taxon>
        <taxon>Chordata</taxon>
        <taxon>Craniata</taxon>
        <taxon>Vertebrata</taxon>
        <taxon>Euteleostomi</taxon>
        <taxon>Mammalia</taxon>
        <taxon>Eutheria</taxon>
        <taxon>Euarchontoglires</taxon>
        <taxon>Scandentia</taxon>
        <taxon>Tupaiidae</taxon>
        <taxon>Tupaia</taxon>
    </lineage>
</organism>
<reference evidence="3" key="1">
    <citation type="submission" date="2012-07" db="EMBL/GenBank/DDBJ databases">
        <title>Genome of the Chinese tree shrew, a rising model animal genetically related to primates.</title>
        <authorList>
            <person name="Zhang G."/>
            <person name="Fan Y."/>
            <person name="Yao Y."/>
            <person name="Huang Z."/>
        </authorList>
    </citation>
    <scope>NUCLEOTIDE SEQUENCE [LARGE SCALE GENOMIC DNA]</scope>
</reference>
<feature type="compositionally biased region" description="Basic and acidic residues" evidence="1">
    <location>
        <begin position="1"/>
        <end position="17"/>
    </location>
</feature>
<keyword evidence="3" id="KW-1185">Reference proteome</keyword>
<evidence type="ECO:0000256" key="1">
    <source>
        <dbReference type="SAM" id="MobiDB-lite"/>
    </source>
</evidence>
<protein>
    <submittedName>
        <fullName evidence="2">Uncharacterized protein</fullName>
    </submittedName>
</protein>